<evidence type="ECO:0000313" key="1">
    <source>
        <dbReference type="EMBL" id="WXB04025.1"/>
    </source>
</evidence>
<keyword evidence="2" id="KW-1185">Reference proteome</keyword>
<protein>
    <recommendedName>
        <fullName evidence="3">Outer membrane protein beta-barrel domain-containing protein</fullName>
    </recommendedName>
</protein>
<gene>
    <name evidence="1" type="ORF">LVJ94_44855</name>
</gene>
<proteinExistence type="predicted"/>
<evidence type="ECO:0000313" key="2">
    <source>
        <dbReference type="Proteomes" id="UP001374803"/>
    </source>
</evidence>
<dbReference type="RefSeq" id="WP_394833660.1">
    <property type="nucleotide sequence ID" value="NZ_CP089929.1"/>
</dbReference>
<organism evidence="1 2">
    <name type="scientific">Pendulispora rubella</name>
    <dbReference type="NCBI Taxonomy" id="2741070"/>
    <lineage>
        <taxon>Bacteria</taxon>
        <taxon>Pseudomonadati</taxon>
        <taxon>Myxococcota</taxon>
        <taxon>Myxococcia</taxon>
        <taxon>Myxococcales</taxon>
        <taxon>Sorangiineae</taxon>
        <taxon>Pendulisporaceae</taxon>
        <taxon>Pendulispora</taxon>
    </lineage>
</organism>
<sequence length="250" mass="25697">MKPAAARGVVGQVRVFILALVGVMGVGLPRVAEACGLTPPIGPNGLPAICHGEASEIRFHGGLSLGGTSTSLDFPGGRGDLLQGAGVATFDVTPLDGLTFSVSGGASLGGRVDYGGARYDLQPGWLAGVGVAYRFFGRNGLPFVQPSFTYSIARTRSEAPDGSEATFTSKDWRAGLAVGKVVGGFAAPFVAARYFGAGTDWNVAGGHGGDHYRYHVAAGSAFALSEHWDVVGELAFLGERRATLGVGYTF</sequence>
<accession>A0ABZ2KZN9</accession>
<dbReference type="EMBL" id="CP089983">
    <property type="protein sequence ID" value="WXB04025.1"/>
    <property type="molecule type" value="Genomic_DNA"/>
</dbReference>
<reference evidence="1" key="1">
    <citation type="submission" date="2021-12" db="EMBL/GenBank/DDBJ databases">
        <title>Discovery of the Pendulisporaceae a myxobacterial family with distinct sporulation behavior and unique specialized metabolism.</title>
        <authorList>
            <person name="Garcia R."/>
            <person name="Popoff A."/>
            <person name="Bader C.D."/>
            <person name="Loehr J."/>
            <person name="Walesch S."/>
            <person name="Walt C."/>
            <person name="Boldt J."/>
            <person name="Bunk B."/>
            <person name="Haeckl F.J.F.P.J."/>
            <person name="Gunesch A.P."/>
            <person name="Birkelbach J."/>
            <person name="Nuebel U."/>
            <person name="Pietschmann T."/>
            <person name="Bach T."/>
            <person name="Mueller R."/>
        </authorList>
    </citation>
    <scope>NUCLEOTIDE SEQUENCE</scope>
    <source>
        <strain evidence="1">MSr11367</strain>
    </source>
</reference>
<name>A0ABZ2KZN9_9BACT</name>
<dbReference type="Proteomes" id="UP001374803">
    <property type="component" value="Chromosome"/>
</dbReference>
<evidence type="ECO:0008006" key="3">
    <source>
        <dbReference type="Google" id="ProtNLM"/>
    </source>
</evidence>